<name>A0A2S5B379_9BASI</name>
<keyword evidence="10" id="KW-1185">Reference proteome</keyword>
<dbReference type="STRING" id="741276.A0A2S5B379"/>
<gene>
    <name evidence="9" type="ORF">BMF94_5908</name>
</gene>
<sequence>MASQRGGAGADRPGVDLTTPLVSTRTLRTVAATVGSSRLPLRRYVQSVRISASKKADKFCPDSSVDLGEITGTPIGAGRPPLVTSTLKRTPSVAGLQQALESETSSLKRQLARALGQIDEYKHVAERTKLEANIAAEKAQAQLDEAAARIDKLEWHRTVLLAKEREATERAERKKQDEDDGKVKLEQESRDLRAQLDQLQDAHADLQASFADLQHEANQAVAKANSRQQRNSALQQEVDLLRGESEAYRAALTEEKQRCVGLEAALEQEKLKSHSSNDSAIIREELHRQVSTLRTLEKDNAKLQRRVDTYEQQHANAELLKETNRALEKKLKAAEAFKQQATAQAIELDILKRERADWSAFVKPEDTDTFSSPRKITKNLAATRIENATLRDRLNSHELEVQRRDRIIGQLEERLADLESKLRQTEKELSATKEKARVDSSQTSLLSQEVQMLKRHLESYTTEEAINHTGNFDAQKTARIAELEELLDAHRREVATLTEQVSHWRGLVERYGGNTTEIVDLEERERREKAEGASQGAIARTLQEQLSLNEELQRELDEARNELELMEQENEALASQVELLEENQGIRGAYNPETHKVLEFRDSPDRVEHAIRSATLERLRSENEASLRRLRDLERGQQGHDRQALVPRESLETARADIEKLKEEVLQKEKLMKRITQVCRSPDSPLEQRTLIANCVQAVAEKADALRLAVQKLLGFQLSFLESGRIRVTSVYAPSKDRSLAFDPWPGGPMPFKLVSAMDEQVMSLEEVRRSVGFWLEGRASLPGFMASLTMSLYEESSRGQGSVVYG</sequence>
<evidence type="ECO:0000256" key="6">
    <source>
        <dbReference type="ARBA" id="ARBA00023242"/>
    </source>
</evidence>
<dbReference type="GO" id="GO:0005635">
    <property type="term" value="C:nuclear envelope"/>
    <property type="evidence" value="ECO:0007669"/>
    <property type="project" value="TreeGrafter"/>
</dbReference>
<organism evidence="9 10">
    <name type="scientific">Rhodotorula taiwanensis</name>
    <dbReference type="NCBI Taxonomy" id="741276"/>
    <lineage>
        <taxon>Eukaryota</taxon>
        <taxon>Fungi</taxon>
        <taxon>Dikarya</taxon>
        <taxon>Basidiomycota</taxon>
        <taxon>Pucciniomycotina</taxon>
        <taxon>Microbotryomycetes</taxon>
        <taxon>Sporidiobolales</taxon>
        <taxon>Sporidiobolaceae</taxon>
        <taxon>Rhodotorula</taxon>
    </lineage>
</organism>
<dbReference type="Pfam" id="PF05557">
    <property type="entry name" value="MAD"/>
    <property type="match status" value="2"/>
</dbReference>
<keyword evidence="6" id="KW-0539">Nucleus</keyword>
<evidence type="ECO:0000256" key="1">
    <source>
        <dbReference type="ARBA" id="ARBA00004123"/>
    </source>
</evidence>
<dbReference type="GO" id="GO:0051315">
    <property type="term" value="P:attachment of mitotic spindle microtubules to kinetochore"/>
    <property type="evidence" value="ECO:0007669"/>
    <property type="project" value="TreeGrafter"/>
</dbReference>
<dbReference type="GO" id="GO:0007094">
    <property type="term" value="P:mitotic spindle assembly checkpoint signaling"/>
    <property type="evidence" value="ECO:0007669"/>
    <property type="project" value="InterPro"/>
</dbReference>
<protein>
    <recommendedName>
        <fullName evidence="3">Spindle assembly checkpoint component MAD1</fullName>
    </recommendedName>
</protein>
<proteinExistence type="inferred from homology"/>
<dbReference type="GO" id="GO:0051301">
    <property type="term" value="P:cell division"/>
    <property type="evidence" value="ECO:0007669"/>
    <property type="project" value="UniProtKB-KW"/>
</dbReference>
<evidence type="ECO:0000313" key="10">
    <source>
        <dbReference type="Proteomes" id="UP000237144"/>
    </source>
</evidence>
<evidence type="ECO:0000256" key="7">
    <source>
        <dbReference type="ARBA" id="ARBA00023306"/>
    </source>
</evidence>
<dbReference type="Proteomes" id="UP000237144">
    <property type="component" value="Unassembled WGS sequence"/>
</dbReference>
<dbReference type="Gene3D" id="3.30.457.60">
    <property type="match status" value="1"/>
</dbReference>
<keyword evidence="8" id="KW-0175">Coiled coil</keyword>
<comment type="subcellular location">
    <subcellularLocation>
        <location evidence="1">Nucleus</location>
    </subcellularLocation>
</comment>
<dbReference type="InterPro" id="IPR008672">
    <property type="entry name" value="Mad1"/>
</dbReference>
<dbReference type="OrthoDB" id="331602at2759"/>
<dbReference type="AlphaFoldDB" id="A0A2S5B379"/>
<keyword evidence="7" id="KW-0131">Cell cycle</keyword>
<feature type="coiled-coil region" evidence="8">
    <location>
        <begin position="129"/>
        <end position="344"/>
    </location>
</feature>
<reference evidence="9 10" key="1">
    <citation type="journal article" date="2018" name="Front. Microbiol.">
        <title>Prospects for Fungal Bioremediation of Acidic Radioactive Waste Sites: Characterization and Genome Sequence of Rhodotorula taiwanensis MD1149.</title>
        <authorList>
            <person name="Tkavc R."/>
            <person name="Matrosova V.Y."/>
            <person name="Grichenko O.E."/>
            <person name="Gostincar C."/>
            <person name="Volpe R.P."/>
            <person name="Klimenkova P."/>
            <person name="Gaidamakova E.K."/>
            <person name="Zhou C.E."/>
            <person name="Stewart B.J."/>
            <person name="Lyman M.G."/>
            <person name="Malfatti S.A."/>
            <person name="Rubinfeld B."/>
            <person name="Courtot M."/>
            <person name="Singh J."/>
            <person name="Dalgard C.L."/>
            <person name="Hamilton T."/>
            <person name="Frey K.G."/>
            <person name="Gunde-Cimerman N."/>
            <person name="Dugan L."/>
            <person name="Daly M.J."/>
        </authorList>
    </citation>
    <scope>NUCLEOTIDE SEQUENCE [LARGE SCALE GENOMIC DNA]</scope>
    <source>
        <strain evidence="9 10">MD1149</strain>
    </source>
</reference>
<evidence type="ECO:0000256" key="5">
    <source>
        <dbReference type="ARBA" id="ARBA00022776"/>
    </source>
</evidence>
<dbReference type="PANTHER" id="PTHR23168:SF0">
    <property type="entry name" value="MITOTIC SPINDLE ASSEMBLY CHECKPOINT PROTEIN MAD1"/>
    <property type="match status" value="1"/>
</dbReference>
<feature type="coiled-coil region" evidence="8">
    <location>
        <begin position="380"/>
        <end position="435"/>
    </location>
</feature>
<evidence type="ECO:0000256" key="4">
    <source>
        <dbReference type="ARBA" id="ARBA00022618"/>
    </source>
</evidence>
<evidence type="ECO:0000313" key="9">
    <source>
        <dbReference type="EMBL" id="POY71151.1"/>
    </source>
</evidence>
<evidence type="ECO:0000256" key="3">
    <source>
        <dbReference type="ARBA" id="ARBA00022019"/>
    </source>
</evidence>
<accession>A0A2S5B379</accession>
<feature type="coiled-coil region" evidence="8">
    <location>
        <begin position="473"/>
        <end position="500"/>
    </location>
</feature>
<feature type="coiled-coil region" evidence="8">
    <location>
        <begin position="542"/>
        <end position="583"/>
    </location>
</feature>
<dbReference type="GO" id="GO:0000776">
    <property type="term" value="C:kinetochore"/>
    <property type="evidence" value="ECO:0007669"/>
    <property type="project" value="TreeGrafter"/>
</dbReference>
<dbReference type="PANTHER" id="PTHR23168">
    <property type="entry name" value="MITOTIC SPINDLE ASSEMBLY CHECKPOINT PROTEIN MAD1 MITOTIC ARREST DEFICIENT-LIKE PROTEIN 1"/>
    <property type="match status" value="1"/>
</dbReference>
<evidence type="ECO:0000256" key="2">
    <source>
        <dbReference type="ARBA" id="ARBA00008029"/>
    </source>
</evidence>
<evidence type="ECO:0000256" key="8">
    <source>
        <dbReference type="SAM" id="Coils"/>
    </source>
</evidence>
<keyword evidence="5" id="KW-0498">Mitosis</keyword>
<dbReference type="Gene3D" id="6.10.250.90">
    <property type="match status" value="1"/>
</dbReference>
<comment type="caution">
    <text evidence="9">The sequence shown here is derived from an EMBL/GenBank/DDBJ whole genome shotgun (WGS) entry which is preliminary data.</text>
</comment>
<dbReference type="EMBL" id="PJQD01000086">
    <property type="protein sequence ID" value="POY71151.1"/>
    <property type="molecule type" value="Genomic_DNA"/>
</dbReference>
<comment type="similarity">
    <text evidence="2">Belongs to the MAD1 family.</text>
</comment>
<dbReference type="GO" id="GO:0072686">
    <property type="term" value="C:mitotic spindle"/>
    <property type="evidence" value="ECO:0007669"/>
    <property type="project" value="TreeGrafter"/>
</dbReference>
<feature type="coiled-coil region" evidence="8">
    <location>
        <begin position="616"/>
        <end position="678"/>
    </location>
</feature>
<keyword evidence="4" id="KW-0132">Cell division</keyword>
<dbReference type="SUPFAM" id="SSF75704">
    <property type="entry name" value="Mitotic arrest deficient-like 1, Mad1"/>
    <property type="match status" value="1"/>
</dbReference>